<dbReference type="Pfam" id="PF00254">
    <property type="entry name" value="FKBP_C"/>
    <property type="match status" value="1"/>
</dbReference>
<dbReference type="Proteomes" id="UP000093366">
    <property type="component" value="Unassembled WGS sequence"/>
</dbReference>
<dbReference type="PANTHER" id="PTHR47861">
    <property type="entry name" value="FKBP-TYPE PEPTIDYL-PROLYL CIS-TRANS ISOMERASE SLYD"/>
    <property type="match status" value="1"/>
</dbReference>
<dbReference type="EC" id="5.2.1.8" evidence="10"/>
<evidence type="ECO:0000256" key="2">
    <source>
        <dbReference type="ARBA" id="ARBA00004496"/>
    </source>
</evidence>
<dbReference type="PROSITE" id="PS50059">
    <property type="entry name" value="FKBP_PPIASE"/>
    <property type="match status" value="1"/>
</dbReference>
<comment type="caution">
    <text evidence="12">The sequence shown here is derived from an EMBL/GenBank/DDBJ whole genome shotgun (WGS) entry which is preliminary data.</text>
</comment>
<keyword evidence="6" id="KW-0143">Chaperone</keyword>
<dbReference type="SUPFAM" id="SSF54534">
    <property type="entry name" value="FKBP-like"/>
    <property type="match status" value="1"/>
</dbReference>
<comment type="function">
    <text evidence="8">Also involved in hydrogenase metallocenter assembly, probably by participating in the nickel insertion step. This function in hydrogenase biosynthesis requires chaperone activity and the presence of the metal-binding domain, but not PPIase activity.</text>
</comment>
<dbReference type="GO" id="GO:0003755">
    <property type="term" value="F:peptidyl-prolyl cis-trans isomerase activity"/>
    <property type="evidence" value="ECO:0007669"/>
    <property type="project" value="UniProtKB-UniRule"/>
</dbReference>
<gene>
    <name evidence="12" type="ORF">A7985_18590</name>
</gene>
<evidence type="ECO:0000313" key="13">
    <source>
        <dbReference type="Proteomes" id="UP000093366"/>
    </source>
</evidence>
<evidence type="ECO:0000256" key="7">
    <source>
        <dbReference type="ARBA" id="ARBA00023235"/>
    </source>
</evidence>
<dbReference type="PANTHER" id="PTHR47861:SF3">
    <property type="entry name" value="FKBP-TYPE PEPTIDYL-PROLYL CIS-TRANS ISOMERASE SLYD"/>
    <property type="match status" value="1"/>
</dbReference>
<dbReference type="InterPro" id="IPR046357">
    <property type="entry name" value="PPIase_dom_sf"/>
</dbReference>
<dbReference type="OrthoDB" id="9808891at2"/>
<keyword evidence="5 9" id="KW-0697">Rotamase</keyword>
<evidence type="ECO:0000259" key="11">
    <source>
        <dbReference type="PROSITE" id="PS50059"/>
    </source>
</evidence>
<organism evidence="12 13">
    <name type="scientific">Pseudoalteromonas luteoviolacea</name>
    <dbReference type="NCBI Taxonomy" id="43657"/>
    <lineage>
        <taxon>Bacteria</taxon>
        <taxon>Pseudomonadati</taxon>
        <taxon>Pseudomonadota</taxon>
        <taxon>Gammaproteobacteria</taxon>
        <taxon>Alteromonadales</taxon>
        <taxon>Pseudoalteromonadaceae</taxon>
        <taxon>Pseudoalteromonas</taxon>
    </lineage>
</organism>
<sequence>MKIAQNTVVKMHYSVLDDDQNSIDNTFDEEPLELIIGTGFLIKGLEDALIDKQAGDQVSVTVQPEQGYGVRNDNLTQAVPKSMFEGIEVEVGMQFRATTDEGEQAVIVIGVEEDEVIVDGNHPLAGITLHFDVEIIDVRAATEEELAHGHVHGAGGCGHDH</sequence>
<accession>A0A1C0TM51</accession>
<comment type="catalytic activity">
    <reaction evidence="1 9 10">
        <text>[protein]-peptidylproline (omega=180) = [protein]-peptidylproline (omega=0)</text>
        <dbReference type="Rhea" id="RHEA:16237"/>
        <dbReference type="Rhea" id="RHEA-COMP:10747"/>
        <dbReference type="Rhea" id="RHEA-COMP:10748"/>
        <dbReference type="ChEBI" id="CHEBI:83833"/>
        <dbReference type="ChEBI" id="CHEBI:83834"/>
        <dbReference type="EC" id="5.2.1.8"/>
    </reaction>
</comment>
<dbReference type="AlphaFoldDB" id="A0A1C0TM51"/>
<dbReference type="GO" id="GO:0005737">
    <property type="term" value="C:cytoplasm"/>
    <property type="evidence" value="ECO:0007669"/>
    <property type="project" value="UniProtKB-SubCell"/>
</dbReference>
<keyword evidence="7 9" id="KW-0413">Isomerase</keyword>
<comment type="similarity">
    <text evidence="3 10">Belongs to the FKBP-type PPIase family.</text>
</comment>
<dbReference type="RefSeq" id="WP_065791903.1">
    <property type="nucleotide sequence ID" value="NZ_MAUJ01000007.1"/>
</dbReference>
<protein>
    <recommendedName>
        <fullName evidence="10">Peptidyl-prolyl cis-trans isomerase</fullName>
        <ecNumber evidence="10">5.2.1.8</ecNumber>
    </recommendedName>
</protein>
<evidence type="ECO:0000256" key="10">
    <source>
        <dbReference type="RuleBase" id="RU003915"/>
    </source>
</evidence>
<dbReference type="InterPro" id="IPR001179">
    <property type="entry name" value="PPIase_FKBP_dom"/>
</dbReference>
<evidence type="ECO:0000256" key="6">
    <source>
        <dbReference type="ARBA" id="ARBA00023186"/>
    </source>
</evidence>
<evidence type="ECO:0000256" key="9">
    <source>
        <dbReference type="PROSITE-ProRule" id="PRU00277"/>
    </source>
</evidence>
<proteinExistence type="inferred from homology"/>
<evidence type="ECO:0000313" key="12">
    <source>
        <dbReference type="EMBL" id="OCQ19910.1"/>
    </source>
</evidence>
<dbReference type="GO" id="GO:0042026">
    <property type="term" value="P:protein refolding"/>
    <property type="evidence" value="ECO:0007669"/>
    <property type="project" value="UniProtKB-ARBA"/>
</dbReference>
<name>A0A1C0TM51_9GAMM</name>
<evidence type="ECO:0000256" key="1">
    <source>
        <dbReference type="ARBA" id="ARBA00000971"/>
    </source>
</evidence>
<evidence type="ECO:0000256" key="8">
    <source>
        <dbReference type="ARBA" id="ARBA00037071"/>
    </source>
</evidence>
<feature type="domain" description="PPIase FKBP-type" evidence="11">
    <location>
        <begin position="6"/>
        <end position="91"/>
    </location>
</feature>
<reference evidence="13" key="1">
    <citation type="submission" date="2016-07" db="EMBL/GenBank/DDBJ databases">
        <authorList>
            <person name="Florea S."/>
            <person name="Webb J.S."/>
            <person name="Jaromczyk J."/>
            <person name="Schardl C.L."/>
        </authorList>
    </citation>
    <scope>NUCLEOTIDE SEQUENCE [LARGE SCALE GENOMIC DNA]</scope>
    <source>
        <strain evidence="13">IPB1</strain>
    </source>
</reference>
<evidence type="ECO:0000256" key="4">
    <source>
        <dbReference type="ARBA" id="ARBA00022490"/>
    </source>
</evidence>
<evidence type="ECO:0000256" key="3">
    <source>
        <dbReference type="ARBA" id="ARBA00006577"/>
    </source>
</evidence>
<evidence type="ECO:0000256" key="5">
    <source>
        <dbReference type="ARBA" id="ARBA00023110"/>
    </source>
</evidence>
<dbReference type="Gene3D" id="3.10.50.40">
    <property type="match status" value="1"/>
</dbReference>
<dbReference type="EMBL" id="MAUJ01000007">
    <property type="protein sequence ID" value="OCQ19910.1"/>
    <property type="molecule type" value="Genomic_DNA"/>
</dbReference>
<comment type="subcellular location">
    <subcellularLocation>
        <location evidence="2">Cytoplasm</location>
    </subcellularLocation>
</comment>
<keyword evidence="4" id="KW-0963">Cytoplasm</keyword>